<gene>
    <name evidence="2" type="ORF">DFR75_107112</name>
</gene>
<accession>A0A4R6P2X0</accession>
<keyword evidence="3" id="KW-1185">Reference proteome</keyword>
<organism evidence="2 3">
    <name type="scientific">Nocardia ignorata</name>
    <dbReference type="NCBI Taxonomy" id="145285"/>
    <lineage>
        <taxon>Bacteria</taxon>
        <taxon>Bacillati</taxon>
        <taxon>Actinomycetota</taxon>
        <taxon>Actinomycetes</taxon>
        <taxon>Mycobacteriales</taxon>
        <taxon>Nocardiaceae</taxon>
        <taxon>Nocardia</taxon>
    </lineage>
</organism>
<evidence type="ECO:0000256" key="1">
    <source>
        <dbReference type="SAM" id="MobiDB-lite"/>
    </source>
</evidence>
<dbReference type="AlphaFoldDB" id="A0A4R6P2X0"/>
<dbReference type="Proteomes" id="UP000295087">
    <property type="component" value="Unassembled WGS sequence"/>
</dbReference>
<feature type="region of interest" description="Disordered" evidence="1">
    <location>
        <begin position="30"/>
        <end position="56"/>
    </location>
</feature>
<dbReference type="EMBL" id="SNXK01000007">
    <property type="protein sequence ID" value="TDP31887.1"/>
    <property type="molecule type" value="Genomic_DNA"/>
</dbReference>
<name>A0A4R6P2X0_NOCIG</name>
<evidence type="ECO:0000313" key="3">
    <source>
        <dbReference type="Proteomes" id="UP000295087"/>
    </source>
</evidence>
<evidence type="ECO:0000313" key="2">
    <source>
        <dbReference type="EMBL" id="TDP31887.1"/>
    </source>
</evidence>
<protein>
    <submittedName>
        <fullName evidence="2">Uncharacterized protein</fullName>
    </submittedName>
</protein>
<sequence>MEPALACLGEVVFDDIEIAIVDIGGSAVDGEPRAAVEHPAAPRTDLGDRPGPTDLT</sequence>
<comment type="caution">
    <text evidence="2">The sequence shown here is derived from an EMBL/GenBank/DDBJ whole genome shotgun (WGS) entry which is preliminary data.</text>
</comment>
<proteinExistence type="predicted"/>
<reference evidence="2 3" key="1">
    <citation type="submission" date="2019-03" db="EMBL/GenBank/DDBJ databases">
        <title>Genomic Encyclopedia of Type Strains, Phase IV (KMG-IV): sequencing the most valuable type-strain genomes for metagenomic binning, comparative biology and taxonomic classification.</title>
        <authorList>
            <person name="Goeker M."/>
        </authorList>
    </citation>
    <scope>NUCLEOTIDE SEQUENCE [LARGE SCALE GENOMIC DNA]</scope>
    <source>
        <strain evidence="2 3">DSM 44496</strain>
    </source>
</reference>